<feature type="domain" description="Palmitoyltransferase DHHC" evidence="9">
    <location>
        <begin position="165"/>
        <end position="280"/>
    </location>
</feature>
<evidence type="ECO:0000256" key="4">
    <source>
        <dbReference type="ARBA" id="ARBA00022692"/>
    </source>
</evidence>
<evidence type="ECO:0000256" key="2">
    <source>
        <dbReference type="ARBA" id="ARBA00008574"/>
    </source>
</evidence>
<dbReference type="PANTHER" id="PTHR22883:SF127">
    <property type="entry name" value="ZDHHC-TYPE PALMITOYLTRANSFERASE 3-RELATED"/>
    <property type="match status" value="1"/>
</dbReference>
<evidence type="ECO:0000313" key="10">
    <source>
        <dbReference type="EMBL" id="RVW56982.1"/>
    </source>
</evidence>
<dbReference type="AlphaFoldDB" id="A0A438FAI6"/>
<evidence type="ECO:0000256" key="1">
    <source>
        <dbReference type="ARBA" id="ARBA00004127"/>
    </source>
</evidence>
<comment type="catalytic activity">
    <reaction evidence="8">
        <text>L-cysteinyl-[protein] + hexadecanoyl-CoA = S-hexadecanoyl-L-cysteinyl-[protein] + CoA</text>
        <dbReference type="Rhea" id="RHEA:36683"/>
        <dbReference type="Rhea" id="RHEA-COMP:10131"/>
        <dbReference type="Rhea" id="RHEA-COMP:11032"/>
        <dbReference type="ChEBI" id="CHEBI:29950"/>
        <dbReference type="ChEBI" id="CHEBI:57287"/>
        <dbReference type="ChEBI" id="CHEBI:57379"/>
        <dbReference type="ChEBI" id="CHEBI:74151"/>
        <dbReference type="EC" id="2.3.1.225"/>
    </reaction>
</comment>
<dbReference type="Proteomes" id="UP000288805">
    <property type="component" value="Unassembled WGS sequence"/>
</dbReference>
<evidence type="ECO:0000256" key="7">
    <source>
        <dbReference type="ARBA" id="ARBA00023315"/>
    </source>
</evidence>
<name>A0A438FAI6_VITVI</name>
<keyword evidence="3 8" id="KW-0808">Transferase</keyword>
<comment type="domain">
    <text evidence="8">The DHHC domain is required for palmitoyltransferase activity.</text>
</comment>
<evidence type="ECO:0000256" key="3">
    <source>
        <dbReference type="ARBA" id="ARBA00022679"/>
    </source>
</evidence>
<evidence type="ECO:0000256" key="6">
    <source>
        <dbReference type="ARBA" id="ARBA00023136"/>
    </source>
</evidence>
<comment type="subcellular location">
    <subcellularLocation>
        <location evidence="1">Endomembrane system</location>
        <topology evidence="1">Multi-pass membrane protein</topology>
    </subcellularLocation>
</comment>
<keyword evidence="5 8" id="KW-1133">Transmembrane helix</keyword>
<dbReference type="PROSITE" id="PS50216">
    <property type="entry name" value="DHHC"/>
    <property type="match status" value="1"/>
</dbReference>
<feature type="transmembrane region" description="Helical" evidence="8">
    <location>
        <begin position="241"/>
        <end position="262"/>
    </location>
</feature>
<proteinExistence type="inferred from homology"/>
<keyword evidence="4 8" id="KW-0812">Transmembrane</keyword>
<gene>
    <name evidence="10" type="primary">PAT23_0</name>
    <name evidence="10" type="ORF">CK203_070524</name>
</gene>
<dbReference type="InterPro" id="IPR001594">
    <property type="entry name" value="Palmitoyltrfase_DHHC"/>
</dbReference>
<sequence>MRISLKLIGRCMISCIFVFLTQFALSIVPRFFAASSLLIQLPLSALLLLVLLGTGRCCRRFLGVYASAPAFVFFNLLFIWGVYIVILRKVISPLMGIVLNGEVAMLIIGLYSILSSDPGFVTSRSSCSDNHAEDSFSEDEAHFEILKTLTGGTCHEHPTEGSFSSRRVRYCKSCKAYVKGFDHHCPAFGNCIGQKNHVLFMVLLVGFVITEASYIMDSFKFATKFQKMDETGQETSLSENLVISTMLFCLLQVLWQGVFLTWHIYCVCVNIRTDEWINWKKYPEFQIIIPIQPGLSSEGRRFRNPYNKGVFCNMKDFLASEE</sequence>
<keyword evidence="7 8" id="KW-0012">Acyltransferase</keyword>
<feature type="transmembrane region" description="Helical" evidence="8">
    <location>
        <begin position="92"/>
        <end position="114"/>
    </location>
</feature>
<evidence type="ECO:0000256" key="5">
    <source>
        <dbReference type="ARBA" id="ARBA00022989"/>
    </source>
</evidence>
<keyword evidence="6 8" id="KW-0472">Membrane</keyword>
<dbReference type="Pfam" id="PF01529">
    <property type="entry name" value="DHHC"/>
    <property type="match status" value="1"/>
</dbReference>
<evidence type="ECO:0000259" key="9">
    <source>
        <dbReference type="Pfam" id="PF01529"/>
    </source>
</evidence>
<feature type="transmembrane region" description="Helical" evidence="8">
    <location>
        <begin position="7"/>
        <end position="25"/>
    </location>
</feature>
<dbReference type="GO" id="GO:0019706">
    <property type="term" value="F:protein-cysteine S-palmitoyltransferase activity"/>
    <property type="evidence" value="ECO:0007669"/>
    <property type="project" value="UniProtKB-EC"/>
</dbReference>
<dbReference type="EC" id="2.3.1.225" evidence="8"/>
<protein>
    <recommendedName>
        <fullName evidence="8">S-acyltransferase</fullName>
        <ecNumber evidence="8">2.3.1.225</ecNumber>
    </recommendedName>
    <alternativeName>
        <fullName evidence="8">Palmitoyltransferase</fullName>
    </alternativeName>
</protein>
<feature type="transmembrane region" description="Helical" evidence="8">
    <location>
        <begin position="198"/>
        <end position="216"/>
    </location>
</feature>
<dbReference type="GO" id="GO:0012505">
    <property type="term" value="C:endomembrane system"/>
    <property type="evidence" value="ECO:0007669"/>
    <property type="project" value="UniProtKB-SubCell"/>
</dbReference>
<accession>A0A438FAI6</accession>
<evidence type="ECO:0000256" key="8">
    <source>
        <dbReference type="RuleBase" id="RU079119"/>
    </source>
</evidence>
<feature type="transmembrane region" description="Helical" evidence="8">
    <location>
        <begin position="31"/>
        <end position="52"/>
    </location>
</feature>
<comment type="similarity">
    <text evidence="2 8">Belongs to the DHHC palmitoyltransferase family.</text>
</comment>
<dbReference type="InterPro" id="IPR039859">
    <property type="entry name" value="PFA4/ZDH16/20/ERF2-like"/>
</dbReference>
<dbReference type="EMBL" id="QGNW01001068">
    <property type="protein sequence ID" value="RVW56982.1"/>
    <property type="molecule type" value="Genomic_DNA"/>
</dbReference>
<comment type="caution">
    <text evidence="10">The sequence shown here is derived from an EMBL/GenBank/DDBJ whole genome shotgun (WGS) entry which is preliminary data.</text>
</comment>
<feature type="transmembrane region" description="Helical" evidence="8">
    <location>
        <begin position="64"/>
        <end position="86"/>
    </location>
</feature>
<organism evidence="10 11">
    <name type="scientific">Vitis vinifera</name>
    <name type="common">Grape</name>
    <dbReference type="NCBI Taxonomy" id="29760"/>
    <lineage>
        <taxon>Eukaryota</taxon>
        <taxon>Viridiplantae</taxon>
        <taxon>Streptophyta</taxon>
        <taxon>Embryophyta</taxon>
        <taxon>Tracheophyta</taxon>
        <taxon>Spermatophyta</taxon>
        <taxon>Magnoliopsida</taxon>
        <taxon>eudicotyledons</taxon>
        <taxon>Gunneridae</taxon>
        <taxon>Pentapetalae</taxon>
        <taxon>rosids</taxon>
        <taxon>Vitales</taxon>
        <taxon>Vitaceae</taxon>
        <taxon>Viteae</taxon>
        <taxon>Vitis</taxon>
    </lineage>
</organism>
<reference evidence="10 11" key="1">
    <citation type="journal article" date="2018" name="PLoS Genet.">
        <title>Population sequencing reveals clonal diversity and ancestral inbreeding in the grapevine cultivar Chardonnay.</title>
        <authorList>
            <person name="Roach M.J."/>
            <person name="Johnson D.L."/>
            <person name="Bohlmann J."/>
            <person name="van Vuuren H.J."/>
            <person name="Jones S.J."/>
            <person name="Pretorius I.S."/>
            <person name="Schmidt S.A."/>
            <person name="Borneman A.R."/>
        </authorList>
    </citation>
    <scope>NUCLEOTIDE SEQUENCE [LARGE SCALE GENOMIC DNA]</scope>
    <source>
        <strain evidence="11">cv. Chardonnay</strain>
        <tissue evidence="10">Leaf</tissue>
    </source>
</reference>
<evidence type="ECO:0000313" key="11">
    <source>
        <dbReference type="Proteomes" id="UP000288805"/>
    </source>
</evidence>
<dbReference type="PANTHER" id="PTHR22883">
    <property type="entry name" value="ZINC FINGER DHHC DOMAIN CONTAINING PROTEIN"/>
    <property type="match status" value="1"/>
</dbReference>